<dbReference type="RefSeq" id="WP_145374019.1">
    <property type="nucleotide sequence ID" value="NZ_CP036276.1"/>
</dbReference>
<dbReference type="Proteomes" id="UP000319383">
    <property type="component" value="Chromosome"/>
</dbReference>
<feature type="signal peptide" evidence="1">
    <location>
        <begin position="1"/>
        <end position="18"/>
    </location>
</feature>
<dbReference type="EMBL" id="CP036276">
    <property type="protein sequence ID" value="QDU42008.1"/>
    <property type="molecule type" value="Genomic_DNA"/>
</dbReference>
<evidence type="ECO:0000256" key="1">
    <source>
        <dbReference type="SAM" id="SignalP"/>
    </source>
</evidence>
<evidence type="ECO:0000259" key="2">
    <source>
        <dbReference type="Pfam" id="PF01979"/>
    </source>
</evidence>
<dbReference type="InterPro" id="IPR032466">
    <property type="entry name" value="Metal_Hydrolase"/>
</dbReference>
<protein>
    <submittedName>
        <fullName evidence="3">Enamidase</fullName>
        <ecNumber evidence="3">3.5.2.18</ecNumber>
    </submittedName>
</protein>
<dbReference type="EC" id="3.5.2.18" evidence="3"/>
<keyword evidence="1" id="KW-0732">Signal</keyword>
<keyword evidence="4" id="KW-1185">Reference proteome</keyword>
<proteinExistence type="predicted"/>
<dbReference type="KEGG" id="sdyn:Mal52_04630"/>
<dbReference type="PANTHER" id="PTHR43135">
    <property type="entry name" value="ALPHA-D-RIBOSE 1-METHYLPHOSPHONATE 5-TRIPHOSPHATE DIPHOSPHATASE"/>
    <property type="match status" value="1"/>
</dbReference>
<reference evidence="3 4" key="1">
    <citation type="submission" date="2019-02" db="EMBL/GenBank/DDBJ databases">
        <title>Deep-cultivation of Planctomycetes and their phenomic and genomic characterization uncovers novel biology.</title>
        <authorList>
            <person name="Wiegand S."/>
            <person name="Jogler M."/>
            <person name="Boedeker C."/>
            <person name="Pinto D."/>
            <person name="Vollmers J."/>
            <person name="Rivas-Marin E."/>
            <person name="Kohn T."/>
            <person name="Peeters S.H."/>
            <person name="Heuer A."/>
            <person name="Rast P."/>
            <person name="Oberbeckmann S."/>
            <person name="Bunk B."/>
            <person name="Jeske O."/>
            <person name="Meyerdierks A."/>
            <person name="Storesund J.E."/>
            <person name="Kallscheuer N."/>
            <person name="Luecker S."/>
            <person name="Lage O.M."/>
            <person name="Pohl T."/>
            <person name="Merkel B.J."/>
            <person name="Hornburger P."/>
            <person name="Mueller R.-W."/>
            <person name="Bruemmer F."/>
            <person name="Labrenz M."/>
            <person name="Spormann A.M."/>
            <person name="Op den Camp H."/>
            <person name="Overmann J."/>
            <person name="Amann R."/>
            <person name="Jetten M.S.M."/>
            <person name="Mascher T."/>
            <person name="Medema M.H."/>
            <person name="Devos D.P."/>
            <person name="Kaster A.-K."/>
            <person name="Ovreas L."/>
            <person name="Rohde M."/>
            <person name="Galperin M.Y."/>
            <person name="Jogler C."/>
        </authorList>
    </citation>
    <scope>NUCLEOTIDE SEQUENCE [LARGE SCALE GENOMIC DNA]</scope>
    <source>
        <strain evidence="3 4">Mal52</strain>
    </source>
</reference>
<gene>
    <name evidence="3" type="primary">ena</name>
    <name evidence="3" type="ORF">Mal52_04630</name>
</gene>
<dbReference type="Gene3D" id="3.30.110.90">
    <property type="entry name" value="Amidohydrolase"/>
    <property type="match status" value="1"/>
</dbReference>
<feature type="domain" description="Amidohydrolase-related" evidence="2">
    <location>
        <begin position="77"/>
        <end position="438"/>
    </location>
</feature>
<dbReference type="InterPro" id="IPR006680">
    <property type="entry name" value="Amidohydro-rel"/>
</dbReference>
<keyword evidence="3" id="KW-0378">Hydrolase</keyword>
<dbReference type="SUPFAM" id="SSF51338">
    <property type="entry name" value="Composite domain of metallo-dependent hydrolases"/>
    <property type="match status" value="1"/>
</dbReference>
<evidence type="ECO:0000313" key="3">
    <source>
        <dbReference type="EMBL" id="QDU42008.1"/>
    </source>
</evidence>
<dbReference type="Gene3D" id="1.20.58.520">
    <property type="entry name" value="Amidohydrolase"/>
    <property type="match status" value="1"/>
</dbReference>
<accession>A0A517ZHP9</accession>
<dbReference type="Pfam" id="PF01979">
    <property type="entry name" value="Amidohydro_1"/>
    <property type="match status" value="1"/>
</dbReference>
<name>A0A517ZHP9_9PLAN</name>
<dbReference type="GO" id="GO:0043792">
    <property type="term" value="F:enamidase activity"/>
    <property type="evidence" value="ECO:0007669"/>
    <property type="project" value="UniProtKB-EC"/>
</dbReference>
<dbReference type="InterPro" id="IPR051781">
    <property type="entry name" value="Metallo-dep_Hydrolase"/>
</dbReference>
<dbReference type="Gene3D" id="3.40.50.10910">
    <property type="entry name" value="Amidohydrolase"/>
    <property type="match status" value="1"/>
</dbReference>
<dbReference type="Gene3D" id="2.30.40.10">
    <property type="entry name" value="Urease, subunit C, domain 1"/>
    <property type="match status" value="1"/>
</dbReference>
<evidence type="ECO:0000313" key="4">
    <source>
        <dbReference type="Proteomes" id="UP000319383"/>
    </source>
</evidence>
<dbReference type="InterPro" id="IPR011059">
    <property type="entry name" value="Metal-dep_hydrolase_composite"/>
</dbReference>
<sequence precursor="true">MRSALFVAACLIHCTVIAAEPPPLVLRDAAVFDTATGTMLPERTVVVEDGLITAIGTQEQPATIPDGATVVEAGGKYVIPGLIDAHVHLVHLADRTHVTGDEFLPLFLAAGVTSVRSAGDAIVAEVGIARYAALHPEFCPQVFLASPLIDGARPVHRDIGYSLTDPALVPAFVDEMSQWNVVTLKIYVGTPRAIGQKVIEEGHRRGMMVTGHLGRYTAQESATDGIDCLEHIWSVFNYSISPAAAKVPNPRANLDLQNPQCQALIAQLAKQKVAVDPTLVVFRNMIYLNDLEEVHQHADLQHVPKRMLRYWEAYRASSNLAPETRPLRLREIEKYQELTGLLHKAGVKILVGTDTPEPFVPPGFSLHQELELLVASGLSPAAALTSATLHNAGIVKQSDTLGSIEVGKQADLVVLSADPLADIRNTRKIDFVVHRGQVCDPAKLLERESDE</sequence>
<feature type="chain" id="PRO_5021995026" evidence="1">
    <location>
        <begin position="19"/>
        <end position="451"/>
    </location>
</feature>
<organism evidence="3 4">
    <name type="scientific">Symmachiella dynata</name>
    <dbReference type="NCBI Taxonomy" id="2527995"/>
    <lineage>
        <taxon>Bacteria</taxon>
        <taxon>Pseudomonadati</taxon>
        <taxon>Planctomycetota</taxon>
        <taxon>Planctomycetia</taxon>
        <taxon>Planctomycetales</taxon>
        <taxon>Planctomycetaceae</taxon>
        <taxon>Symmachiella</taxon>
    </lineage>
</organism>
<dbReference type="PANTHER" id="PTHR43135:SF3">
    <property type="entry name" value="ALPHA-D-RIBOSE 1-METHYLPHOSPHONATE 5-TRIPHOSPHATE DIPHOSPHATASE"/>
    <property type="match status" value="1"/>
</dbReference>
<dbReference type="AlphaFoldDB" id="A0A517ZHP9"/>
<dbReference type="SUPFAM" id="SSF51556">
    <property type="entry name" value="Metallo-dependent hydrolases"/>
    <property type="match status" value="1"/>
</dbReference>